<dbReference type="Proteomes" id="UP000278327">
    <property type="component" value="Unassembled WGS sequence"/>
</dbReference>
<dbReference type="Pfam" id="PF11367">
    <property type="entry name" value="Tail_completion_gp17"/>
    <property type="match status" value="1"/>
</dbReference>
<comment type="caution">
    <text evidence="1">The sequence shown here is derived from an EMBL/GenBank/DDBJ whole genome shotgun (WGS) entry which is preliminary data.</text>
</comment>
<dbReference type="InterPro" id="IPR021508">
    <property type="entry name" value="Gp17-like"/>
</dbReference>
<evidence type="ECO:0000313" key="2">
    <source>
        <dbReference type="Proteomes" id="UP000278327"/>
    </source>
</evidence>
<organism evidence="1 2">
    <name type="scientific">Adlercreutzia equolifaciens subsp. celatus DSM 18785</name>
    <dbReference type="NCBI Taxonomy" id="1121021"/>
    <lineage>
        <taxon>Bacteria</taxon>
        <taxon>Bacillati</taxon>
        <taxon>Actinomycetota</taxon>
        <taxon>Coriobacteriia</taxon>
        <taxon>Eggerthellales</taxon>
        <taxon>Eggerthellaceae</taxon>
        <taxon>Adlercreutzia</taxon>
    </lineage>
</organism>
<evidence type="ECO:0000313" key="1">
    <source>
        <dbReference type="EMBL" id="RNL37896.1"/>
    </source>
</evidence>
<name>A0A3N0AUB4_9ACTN</name>
<evidence type="ECO:0008006" key="3">
    <source>
        <dbReference type="Google" id="ProtNLM"/>
    </source>
</evidence>
<dbReference type="EMBL" id="QICA01000009">
    <property type="protein sequence ID" value="RNL37896.1"/>
    <property type="molecule type" value="Genomic_DNA"/>
</dbReference>
<reference evidence="1 2" key="1">
    <citation type="journal article" date="2019" name="Microbiol. Resour. Announc.">
        <title>Draft Genome Sequences of Type Strains of Gordonibacter faecihominis, Paraeggerthella hongkongensis, Parvibacter caecicola,Slackia equolifaciens, Slackia faecicanis, and Slackia isoflavoniconvertens.</title>
        <authorList>
            <person name="Danylec N."/>
            <person name="Stoll D.A."/>
            <person name="Dotsch A."/>
            <person name="Huch M."/>
        </authorList>
    </citation>
    <scope>NUCLEOTIDE SEQUENCE [LARGE SCALE GENOMIC DNA]</scope>
    <source>
        <strain evidence="1 2">DSM 18785</strain>
    </source>
</reference>
<dbReference type="AlphaFoldDB" id="A0A3N0AUB4"/>
<gene>
    <name evidence="1" type="ORF">DMP10_06440</name>
</gene>
<protein>
    <recommendedName>
        <fullName evidence="3">DUF3168 domain-containing protein</fullName>
    </recommendedName>
</protein>
<accession>A0A3N0AUB4</accession>
<sequence length="192" mass="20916">MGVRDRRAHPSGRLVVLPRPRREGGLHADVGPARERVHGCCGRGDEAGGACGGEGGVRLIDIEIDVFDQVARAVSAVSPDAYVTSRYVLKPPSFPCVVLIETSNLSDERRADSSGKEKASRLRWQAQVFSNSEQHGKRECKQIMGTVCDAMNMAGFARVVCRQVDNSADPTITRMVAEFTATADSALRVYRR</sequence>
<keyword evidence="2" id="KW-1185">Reference proteome</keyword>
<proteinExistence type="predicted"/>